<keyword evidence="2" id="KW-0731">Sigma factor</keyword>
<dbReference type="RefSeq" id="WP_154482330.1">
    <property type="nucleotide sequence ID" value="NZ_VULR01000002.1"/>
</dbReference>
<dbReference type="Proteomes" id="UP000462760">
    <property type="component" value="Unassembled WGS sequence"/>
</dbReference>
<dbReference type="SUPFAM" id="SSF88659">
    <property type="entry name" value="Sigma3 and sigma4 domains of RNA polymerase sigma factors"/>
    <property type="match status" value="1"/>
</dbReference>
<evidence type="ECO:0000256" key="2">
    <source>
        <dbReference type="ARBA" id="ARBA00023082"/>
    </source>
</evidence>
<dbReference type="Pfam" id="PF04542">
    <property type="entry name" value="Sigma70_r2"/>
    <property type="match status" value="1"/>
</dbReference>
<dbReference type="CDD" id="cd06171">
    <property type="entry name" value="Sigma70_r4"/>
    <property type="match status" value="1"/>
</dbReference>
<evidence type="ECO:0000256" key="3">
    <source>
        <dbReference type="ARBA" id="ARBA00023125"/>
    </source>
</evidence>
<accession>A0A844FER9</accession>
<dbReference type="SUPFAM" id="SSF88946">
    <property type="entry name" value="Sigma2 domain of RNA polymerase sigma factors"/>
    <property type="match status" value="1"/>
</dbReference>
<dbReference type="AlphaFoldDB" id="A0A844FER9"/>
<dbReference type="InterPro" id="IPR007627">
    <property type="entry name" value="RNA_pol_sigma70_r2"/>
</dbReference>
<sequence>MKSISAYSKKNFKEGKNNTPSNRELLISYKVHKNMNARDELILNNMGLVYMVAKKRMNIPSSFVFEDLVQEGTIGMMKGIEKFDINRSTSFSTYIYYWIIQQIDRALINNGHLIRLPAYIWEKINKLNSIENSFDYLDTDLDTLCSEIKITEDEYNEINYYRKKHYSFTSLNTLITIDNDTSYIELQDLIPDNNYSLEETIVFKDLEENLDKILSTLSSREREILELRFGLKDNKPNTLQEIGDKYNLTRERIRQIESKALKKIRKTNYKTSIKEYLSYP</sequence>
<dbReference type="Pfam" id="PF04545">
    <property type="entry name" value="Sigma70_r4"/>
    <property type="match status" value="1"/>
</dbReference>
<dbReference type="EMBL" id="VULR01000002">
    <property type="protein sequence ID" value="MSS42493.1"/>
    <property type="molecule type" value="Genomic_DNA"/>
</dbReference>
<name>A0A844FER9_9FIRM</name>
<dbReference type="InterPro" id="IPR013325">
    <property type="entry name" value="RNA_pol_sigma_r2"/>
</dbReference>
<keyword evidence="1" id="KW-0805">Transcription regulation</keyword>
<evidence type="ECO:0000256" key="4">
    <source>
        <dbReference type="ARBA" id="ARBA00023163"/>
    </source>
</evidence>
<organism evidence="6 7">
    <name type="scientific">Anaerosalibacter bizertensis</name>
    <dbReference type="NCBI Taxonomy" id="932217"/>
    <lineage>
        <taxon>Bacteria</taxon>
        <taxon>Bacillati</taxon>
        <taxon>Bacillota</taxon>
        <taxon>Tissierellia</taxon>
        <taxon>Tissierellales</taxon>
        <taxon>Sporanaerobacteraceae</taxon>
        <taxon>Anaerosalibacter</taxon>
    </lineage>
</organism>
<gene>
    <name evidence="6" type="ORF">FYJ27_01910</name>
</gene>
<dbReference type="InterPro" id="IPR036388">
    <property type="entry name" value="WH-like_DNA-bd_sf"/>
</dbReference>
<evidence type="ECO:0000313" key="7">
    <source>
        <dbReference type="Proteomes" id="UP000462760"/>
    </source>
</evidence>
<dbReference type="GO" id="GO:0006352">
    <property type="term" value="P:DNA-templated transcription initiation"/>
    <property type="evidence" value="ECO:0007669"/>
    <property type="project" value="InterPro"/>
</dbReference>
<proteinExistence type="predicted"/>
<dbReference type="PIRSF" id="PIRSF000770">
    <property type="entry name" value="RNA_pol_sigma-SigE/K"/>
    <property type="match status" value="1"/>
</dbReference>
<dbReference type="InterPro" id="IPR050239">
    <property type="entry name" value="Sigma-70_RNA_pol_init_factors"/>
</dbReference>
<comment type="caution">
    <text evidence="6">The sequence shown here is derived from an EMBL/GenBank/DDBJ whole genome shotgun (WGS) entry which is preliminary data.</text>
</comment>
<dbReference type="Gene3D" id="1.10.10.10">
    <property type="entry name" value="Winged helix-like DNA-binding domain superfamily/Winged helix DNA-binding domain"/>
    <property type="match status" value="1"/>
</dbReference>
<dbReference type="OrthoDB" id="9809557at2"/>
<dbReference type="PANTHER" id="PTHR30603">
    <property type="entry name" value="RNA POLYMERASE SIGMA FACTOR RPO"/>
    <property type="match status" value="1"/>
</dbReference>
<dbReference type="InterPro" id="IPR000943">
    <property type="entry name" value="RNA_pol_sigma70"/>
</dbReference>
<dbReference type="PANTHER" id="PTHR30603:SF47">
    <property type="entry name" value="RNA POLYMERASE SIGMA FACTOR SIGD, CHLOROPLASTIC"/>
    <property type="match status" value="1"/>
</dbReference>
<keyword evidence="3" id="KW-0238">DNA-binding</keyword>
<dbReference type="InterPro" id="IPR013324">
    <property type="entry name" value="RNA_pol_sigma_r3/r4-like"/>
</dbReference>
<protein>
    <submittedName>
        <fullName evidence="6">Sigma-70 family RNA polymerase sigma factor</fullName>
    </submittedName>
</protein>
<feature type="domain" description="RNA polymerase sigma-70" evidence="5">
    <location>
        <begin position="238"/>
        <end position="264"/>
    </location>
</feature>
<dbReference type="NCBIfam" id="TIGR02937">
    <property type="entry name" value="sigma70-ECF"/>
    <property type="match status" value="1"/>
</dbReference>
<dbReference type="InterPro" id="IPR007630">
    <property type="entry name" value="RNA_pol_sigma70_r4"/>
</dbReference>
<dbReference type="PRINTS" id="PR00046">
    <property type="entry name" value="SIGMA70FCT"/>
</dbReference>
<evidence type="ECO:0000313" key="6">
    <source>
        <dbReference type="EMBL" id="MSS42493.1"/>
    </source>
</evidence>
<dbReference type="PROSITE" id="PS00716">
    <property type="entry name" value="SIGMA70_2"/>
    <property type="match status" value="1"/>
</dbReference>
<evidence type="ECO:0000259" key="5">
    <source>
        <dbReference type="PROSITE" id="PS00716"/>
    </source>
</evidence>
<dbReference type="InterPro" id="IPR014284">
    <property type="entry name" value="RNA_pol_sigma-70_dom"/>
</dbReference>
<dbReference type="GO" id="GO:0003677">
    <property type="term" value="F:DNA binding"/>
    <property type="evidence" value="ECO:0007669"/>
    <property type="project" value="UniProtKB-KW"/>
</dbReference>
<keyword evidence="4" id="KW-0804">Transcription</keyword>
<reference evidence="6 7" key="1">
    <citation type="submission" date="2019-08" db="EMBL/GenBank/DDBJ databases">
        <title>In-depth cultivation of the pig gut microbiome towards novel bacterial diversity and tailored functional studies.</title>
        <authorList>
            <person name="Wylensek D."/>
            <person name="Hitch T.C.A."/>
            <person name="Clavel T."/>
        </authorList>
    </citation>
    <scope>NUCLEOTIDE SEQUENCE [LARGE SCALE GENOMIC DNA]</scope>
    <source>
        <strain evidence="6 7">Med78-601-WT-4W-RMD-3</strain>
    </source>
</reference>
<dbReference type="Gene3D" id="1.10.601.10">
    <property type="entry name" value="RNA Polymerase Primary Sigma Factor"/>
    <property type="match status" value="1"/>
</dbReference>
<dbReference type="GO" id="GO:0016987">
    <property type="term" value="F:sigma factor activity"/>
    <property type="evidence" value="ECO:0007669"/>
    <property type="project" value="UniProtKB-KW"/>
</dbReference>
<evidence type="ECO:0000256" key="1">
    <source>
        <dbReference type="ARBA" id="ARBA00023015"/>
    </source>
</evidence>